<sequence>MPLKLLGKKSWNVYNADNIARVRRDEAKARARAAEVERQRRATESEQTSALLRGEALESFDDIPEQIKEKDATLSLPGAAESDVASTLPASRNPTVASSSVRRPHKRHGEDDTDYEMRLARLHVEESARPALPICGAVPATERSLVDRNGHIDLFGQNESTAHRARNPRYVDPAPDAPPSSLRLADAAGGRAALSAWYAGEKGPTPASKPSFSSAPFFKSQSSSNRPQKLPAPAPAGSMAADPLEAMRQGAAAVRALRQERQREMNERSQTLASLVAGQTRKTERSSHQTKREHRRRKDHRRDGTRQDKDNDDVDSLEGFALDDVCVDDHKDSPNDR</sequence>
<feature type="compositionally biased region" description="Polar residues" evidence="1">
    <location>
        <begin position="84"/>
        <end position="101"/>
    </location>
</feature>
<accession>A0ABP0D2P3</accession>
<feature type="compositionally biased region" description="Low complexity" evidence="1">
    <location>
        <begin position="206"/>
        <end position="224"/>
    </location>
</feature>
<protein>
    <recommendedName>
        <fullName evidence="2">CBF1-interacting co-repressor CIR N-terminal domain-containing protein</fullName>
    </recommendedName>
</protein>
<comment type="caution">
    <text evidence="3">The sequence shown here is derived from an EMBL/GenBank/DDBJ whole genome shotgun (WGS) entry which is preliminary data.</text>
</comment>
<gene>
    <name evidence="3" type="ORF">SEPCBS57363_000047</name>
</gene>
<dbReference type="EMBL" id="CAWUOM010000001">
    <property type="protein sequence ID" value="CAK7262459.1"/>
    <property type="molecule type" value="Genomic_DNA"/>
</dbReference>
<feature type="compositionally biased region" description="Basic and acidic residues" evidence="1">
    <location>
        <begin position="35"/>
        <end position="44"/>
    </location>
</feature>
<name>A0ABP0D2P3_9PEZI</name>
<dbReference type="InterPro" id="IPR039875">
    <property type="entry name" value="LENG1-like"/>
</dbReference>
<dbReference type="PANTHER" id="PTHR22093:SF0">
    <property type="entry name" value="LEUKOCYTE RECEPTOR CLUSTER MEMBER 1"/>
    <property type="match status" value="1"/>
</dbReference>
<dbReference type="SMART" id="SM01083">
    <property type="entry name" value="Cir_N"/>
    <property type="match status" value="1"/>
</dbReference>
<evidence type="ECO:0000259" key="2">
    <source>
        <dbReference type="SMART" id="SM01083"/>
    </source>
</evidence>
<dbReference type="PANTHER" id="PTHR22093">
    <property type="entry name" value="LEUKOCYTE RECEPTOR CLUSTER LRC MEMBER 1"/>
    <property type="match status" value="1"/>
</dbReference>
<feature type="domain" description="CBF1-interacting co-repressor CIR N-terminal" evidence="2">
    <location>
        <begin position="10"/>
        <end position="46"/>
    </location>
</feature>
<feature type="region of interest" description="Disordered" evidence="1">
    <location>
        <begin position="35"/>
        <end position="115"/>
    </location>
</feature>
<feature type="compositionally biased region" description="Basic and acidic residues" evidence="1">
    <location>
        <begin position="257"/>
        <end position="267"/>
    </location>
</feature>
<evidence type="ECO:0000313" key="4">
    <source>
        <dbReference type="Proteomes" id="UP001642501"/>
    </source>
</evidence>
<keyword evidence="4" id="KW-1185">Reference proteome</keyword>
<organism evidence="3 4">
    <name type="scientific">Sporothrix epigloea</name>
    <dbReference type="NCBI Taxonomy" id="1892477"/>
    <lineage>
        <taxon>Eukaryota</taxon>
        <taxon>Fungi</taxon>
        <taxon>Dikarya</taxon>
        <taxon>Ascomycota</taxon>
        <taxon>Pezizomycotina</taxon>
        <taxon>Sordariomycetes</taxon>
        <taxon>Sordariomycetidae</taxon>
        <taxon>Ophiostomatales</taxon>
        <taxon>Ophiostomataceae</taxon>
        <taxon>Sporothrix</taxon>
    </lineage>
</organism>
<proteinExistence type="predicted"/>
<dbReference type="Proteomes" id="UP001642501">
    <property type="component" value="Unassembled WGS sequence"/>
</dbReference>
<feature type="compositionally biased region" description="Basic residues" evidence="1">
    <location>
        <begin position="288"/>
        <end position="300"/>
    </location>
</feature>
<evidence type="ECO:0000313" key="3">
    <source>
        <dbReference type="EMBL" id="CAK7262459.1"/>
    </source>
</evidence>
<feature type="compositionally biased region" description="Basic and acidic residues" evidence="1">
    <location>
        <begin position="327"/>
        <end position="337"/>
    </location>
</feature>
<reference evidence="3 4" key="1">
    <citation type="submission" date="2024-01" db="EMBL/GenBank/DDBJ databases">
        <authorList>
            <person name="Allen C."/>
            <person name="Tagirdzhanova G."/>
        </authorList>
    </citation>
    <scope>NUCLEOTIDE SEQUENCE [LARGE SCALE GENOMIC DNA]</scope>
    <source>
        <strain evidence="3 4">CBS 573.63</strain>
    </source>
</reference>
<feature type="region of interest" description="Disordered" evidence="1">
    <location>
        <begin position="158"/>
        <end position="183"/>
    </location>
</feature>
<feature type="region of interest" description="Disordered" evidence="1">
    <location>
        <begin position="201"/>
        <end position="337"/>
    </location>
</feature>
<evidence type="ECO:0000256" key="1">
    <source>
        <dbReference type="SAM" id="MobiDB-lite"/>
    </source>
</evidence>
<dbReference type="InterPro" id="IPR019339">
    <property type="entry name" value="CIR_N_dom"/>
</dbReference>